<dbReference type="Proteomes" id="UP000217141">
    <property type="component" value="Chromosome II"/>
</dbReference>
<evidence type="ECO:0000313" key="2">
    <source>
        <dbReference type="Proteomes" id="UP000217141"/>
    </source>
</evidence>
<proteinExistence type="predicted"/>
<sequence length="194" mass="20782">MATTPVSTRLFAVRIQYFSAGECYASETIDVEVPDGADVSAAVHAAAEASTYHDVRIPELSFTVEFIAPDPDDPDPAPLAGRLKPVCVHCGSDSIVRDAAVRWDVESQQWEVTGIFDCTTCDLCGAESDDLATWVPAEQVTPPERFEIDLAAKIGTPDLCGDSVFQQFCFGLFLTHSLEDSAAAWLASDHAGPG</sequence>
<name>A0A249MY01_SPHXE</name>
<evidence type="ECO:0000313" key="1">
    <source>
        <dbReference type="EMBL" id="ASY46034.1"/>
    </source>
</evidence>
<dbReference type="EMBL" id="CP022746">
    <property type="protein sequence ID" value="ASY46034.1"/>
    <property type="molecule type" value="Genomic_DNA"/>
</dbReference>
<gene>
    <name evidence="1" type="ORF">CJD35_16070</name>
</gene>
<organism evidence="1 2">
    <name type="scientific">Sphingobium xenophagum</name>
    <dbReference type="NCBI Taxonomy" id="121428"/>
    <lineage>
        <taxon>Bacteria</taxon>
        <taxon>Pseudomonadati</taxon>
        <taxon>Pseudomonadota</taxon>
        <taxon>Alphaproteobacteria</taxon>
        <taxon>Sphingomonadales</taxon>
        <taxon>Sphingomonadaceae</taxon>
        <taxon>Sphingobium</taxon>
    </lineage>
</organism>
<dbReference type="KEGG" id="shyd:CJD35_16070"/>
<accession>A0A249MY01</accession>
<dbReference type="RefSeq" id="WP_095687242.1">
    <property type="nucleotide sequence ID" value="NZ_CP022746.1"/>
</dbReference>
<protein>
    <submittedName>
        <fullName evidence="1">Uncharacterized protein</fullName>
    </submittedName>
</protein>
<dbReference type="AlphaFoldDB" id="A0A249MY01"/>
<reference evidence="1 2" key="1">
    <citation type="submission" date="2017-08" db="EMBL/GenBank/DDBJ databases">
        <title>Whole Genome Sequence of Sphingobium hydrophobicum C1: Insights into Adaption to the Electronic-waste Contaminated Sediment.</title>
        <authorList>
            <person name="Song D."/>
            <person name="Chen X."/>
            <person name="Xu M."/>
        </authorList>
    </citation>
    <scope>NUCLEOTIDE SEQUENCE [LARGE SCALE GENOMIC DNA]</scope>
    <source>
        <strain evidence="1 2">C1</strain>
    </source>
</reference>